<dbReference type="Gene3D" id="3.40.50.720">
    <property type="entry name" value="NAD(P)-binding Rossmann-like Domain"/>
    <property type="match status" value="1"/>
</dbReference>
<gene>
    <name evidence="5" type="ORF">CUNI_LOCUS9632</name>
</gene>
<comment type="similarity">
    <text evidence="1">Belongs to the short-chain dehydrogenases/reductases (SDR) family.</text>
</comment>
<dbReference type="InterPro" id="IPR036291">
    <property type="entry name" value="NAD(P)-bd_dom_sf"/>
</dbReference>
<name>A0A8S3Z3Q8_9EUPU</name>
<proteinExistence type="inferred from homology"/>
<evidence type="ECO:0000256" key="2">
    <source>
        <dbReference type="ARBA" id="ARBA00022857"/>
    </source>
</evidence>
<dbReference type="SUPFAM" id="SSF51735">
    <property type="entry name" value="NAD(P)-binding Rossmann-fold domains"/>
    <property type="match status" value="1"/>
</dbReference>
<sequence>MGRRVAVVTGANRGIGLGIVKGLCQQFDGDVILTARDEVRGRAAVKHLEKEGLLAKFHQLDVTDHDSIMRLRDFLQENYGGLNILVNNAGVAFLESSTPFAEQAVQTVQVNYFGTLETSAILFPLLKPHSRVCNVSSMAATDALRKCSPELQAKLSDPGISMEELSGYMTQFVQLAQENKHREHGFPDDAYGFSKIGMTVMSILQQRQLDRQGLDDVVVNGCSPGYVATDMTHWKGHLSVEEGVITPLYCALLPANITSPRGTIIRQKQEVDWVHFHRL</sequence>
<dbReference type="PANTHER" id="PTHR43963:SF4">
    <property type="entry name" value="CARBONYL REDUCTASE (NADPH)"/>
    <property type="match status" value="1"/>
</dbReference>
<dbReference type="PRINTS" id="PR00081">
    <property type="entry name" value="GDHRDH"/>
</dbReference>
<evidence type="ECO:0000313" key="6">
    <source>
        <dbReference type="Proteomes" id="UP000678393"/>
    </source>
</evidence>
<dbReference type="EC" id="1.1.1.184" evidence="4"/>
<dbReference type="InterPro" id="IPR002347">
    <property type="entry name" value="SDR_fam"/>
</dbReference>
<accession>A0A8S3Z3Q8</accession>
<dbReference type="GO" id="GO:0004090">
    <property type="term" value="F:carbonyl reductase (NADPH) activity"/>
    <property type="evidence" value="ECO:0007669"/>
    <property type="project" value="UniProtKB-EC"/>
</dbReference>
<dbReference type="EMBL" id="CAJHNH020001691">
    <property type="protein sequence ID" value="CAG5124074.1"/>
    <property type="molecule type" value="Genomic_DNA"/>
</dbReference>
<dbReference type="CDD" id="cd05324">
    <property type="entry name" value="carb_red_PTCR-like_SDR_c"/>
    <property type="match status" value="1"/>
</dbReference>
<keyword evidence="3" id="KW-0560">Oxidoreductase</keyword>
<dbReference type="InterPro" id="IPR045313">
    <property type="entry name" value="CBR1-like"/>
</dbReference>
<dbReference type="Pfam" id="PF00106">
    <property type="entry name" value="adh_short"/>
    <property type="match status" value="1"/>
</dbReference>
<dbReference type="Proteomes" id="UP000678393">
    <property type="component" value="Unassembled WGS sequence"/>
</dbReference>
<keyword evidence="6" id="KW-1185">Reference proteome</keyword>
<dbReference type="OrthoDB" id="7289984at2759"/>
<comment type="caution">
    <text evidence="5">The sequence shown here is derived from an EMBL/GenBank/DDBJ whole genome shotgun (WGS) entry which is preliminary data.</text>
</comment>
<keyword evidence="2" id="KW-0521">NADP</keyword>
<evidence type="ECO:0000256" key="1">
    <source>
        <dbReference type="ARBA" id="ARBA00006484"/>
    </source>
</evidence>
<dbReference type="PANTHER" id="PTHR43963">
    <property type="entry name" value="CARBONYL REDUCTASE 1-RELATED"/>
    <property type="match status" value="1"/>
</dbReference>
<reference evidence="5" key="1">
    <citation type="submission" date="2021-04" db="EMBL/GenBank/DDBJ databases">
        <authorList>
            <consortium name="Molecular Ecology Group"/>
        </authorList>
    </citation>
    <scope>NUCLEOTIDE SEQUENCE</scope>
</reference>
<evidence type="ECO:0000256" key="3">
    <source>
        <dbReference type="ARBA" id="ARBA00023002"/>
    </source>
</evidence>
<evidence type="ECO:0000256" key="4">
    <source>
        <dbReference type="ARBA" id="ARBA00026118"/>
    </source>
</evidence>
<dbReference type="AlphaFoldDB" id="A0A8S3Z3Q8"/>
<protein>
    <recommendedName>
        <fullName evidence="4">carbonyl reductase (NADPH)</fullName>
        <ecNumber evidence="4">1.1.1.184</ecNumber>
    </recommendedName>
</protein>
<organism evidence="5 6">
    <name type="scientific">Candidula unifasciata</name>
    <dbReference type="NCBI Taxonomy" id="100452"/>
    <lineage>
        <taxon>Eukaryota</taxon>
        <taxon>Metazoa</taxon>
        <taxon>Spiralia</taxon>
        <taxon>Lophotrochozoa</taxon>
        <taxon>Mollusca</taxon>
        <taxon>Gastropoda</taxon>
        <taxon>Heterobranchia</taxon>
        <taxon>Euthyneura</taxon>
        <taxon>Panpulmonata</taxon>
        <taxon>Eupulmonata</taxon>
        <taxon>Stylommatophora</taxon>
        <taxon>Helicina</taxon>
        <taxon>Helicoidea</taxon>
        <taxon>Geomitridae</taxon>
        <taxon>Candidula</taxon>
    </lineage>
</organism>
<evidence type="ECO:0000313" key="5">
    <source>
        <dbReference type="EMBL" id="CAG5124074.1"/>
    </source>
</evidence>